<comment type="caution">
    <text evidence="1">The sequence shown here is derived from an EMBL/GenBank/DDBJ whole genome shotgun (WGS) entry which is preliminary data.</text>
</comment>
<evidence type="ECO:0000313" key="1">
    <source>
        <dbReference type="EMBL" id="KAK3302936.1"/>
    </source>
</evidence>
<sequence length="222" mass="25176">MAVWGKGEFAYQHDTSALLERLDLLSQNMKNGNVPWNSVETGYGDSVKPNARWDTSSRDPMRTVALQLALRQAVSRVPARGWNRTKKRHWSGQAAQLRALRWELYGAGPRRTIAVRTETRRPSVLKLVDDREVWTVISPIVSLDARFQLLNITTNLHPDMDSIPLVALWREFPFPVAREVGVSAAEWAPSRDRDHSEAVTWRVRAGFDHGIHAVPDCEAALY</sequence>
<organism evidence="1 2">
    <name type="scientific">Chaetomium strumarium</name>
    <dbReference type="NCBI Taxonomy" id="1170767"/>
    <lineage>
        <taxon>Eukaryota</taxon>
        <taxon>Fungi</taxon>
        <taxon>Dikarya</taxon>
        <taxon>Ascomycota</taxon>
        <taxon>Pezizomycotina</taxon>
        <taxon>Sordariomycetes</taxon>
        <taxon>Sordariomycetidae</taxon>
        <taxon>Sordariales</taxon>
        <taxon>Chaetomiaceae</taxon>
        <taxon>Chaetomium</taxon>
    </lineage>
</organism>
<name>A0AAJ0GN20_9PEZI</name>
<dbReference type="GeneID" id="87889858"/>
<dbReference type="AlphaFoldDB" id="A0AAJ0GN20"/>
<reference evidence="1" key="1">
    <citation type="journal article" date="2023" name="Mol. Phylogenet. Evol.">
        <title>Genome-scale phylogeny and comparative genomics of the fungal order Sordariales.</title>
        <authorList>
            <person name="Hensen N."/>
            <person name="Bonometti L."/>
            <person name="Westerberg I."/>
            <person name="Brannstrom I.O."/>
            <person name="Guillou S."/>
            <person name="Cros-Aarteil S."/>
            <person name="Calhoun S."/>
            <person name="Haridas S."/>
            <person name="Kuo A."/>
            <person name="Mondo S."/>
            <person name="Pangilinan J."/>
            <person name="Riley R."/>
            <person name="LaButti K."/>
            <person name="Andreopoulos B."/>
            <person name="Lipzen A."/>
            <person name="Chen C."/>
            <person name="Yan M."/>
            <person name="Daum C."/>
            <person name="Ng V."/>
            <person name="Clum A."/>
            <person name="Steindorff A."/>
            <person name="Ohm R.A."/>
            <person name="Martin F."/>
            <person name="Silar P."/>
            <person name="Natvig D.O."/>
            <person name="Lalanne C."/>
            <person name="Gautier V."/>
            <person name="Ament-Velasquez S.L."/>
            <person name="Kruys A."/>
            <person name="Hutchinson M.I."/>
            <person name="Powell A.J."/>
            <person name="Barry K."/>
            <person name="Miller A.N."/>
            <person name="Grigoriev I.V."/>
            <person name="Debuchy R."/>
            <person name="Gladieux P."/>
            <person name="Hiltunen Thoren M."/>
            <person name="Johannesson H."/>
        </authorList>
    </citation>
    <scope>NUCLEOTIDE SEQUENCE</scope>
    <source>
        <strain evidence="1">CBS 333.67</strain>
    </source>
</reference>
<dbReference type="RefSeq" id="XP_062718716.1">
    <property type="nucleotide sequence ID" value="XM_062871029.1"/>
</dbReference>
<gene>
    <name evidence="1" type="ORF">B0T15DRAFT_576386</name>
</gene>
<accession>A0AAJ0GN20</accession>
<evidence type="ECO:0000313" key="2">
    <source>
        <dbReference type="Proteomes" id="UP001273166"/>
    </source>
</evidence>
<keyword evidence="2" id="KW-1185">Reference proteome</keyword>
<proteinExistence type="predicted"/>
<reference evidence="1" key="2">
    <citation type="submission" date="2023-06" db="EMBL/GenBank/DDBJ databases">
        <authorList>
            <consortium name="Lawrence Berkeley National Laboratory"/>
            <person name="Mondo S.J."/>
            <person name="Hensen N."/>
            <person name="Bonometti L."/>
            <person name="Westerberg I."/>
            <person name="Brannstrom I.O."/>
            <person name="Guillou S."/>
            <person name="Cros-Aarteil S."/>
            <person name="Calhoun S."/>
            <person name="Haridas S."/>
            <person name="Kuo A."/>
            <person name="Pangilinan J."/>
            <person name="Riley R."/>
            <person name="Labutti K."/>
            <person name="Andreopoulos B."/>
            <person name="Lipzen A."/>
            <person name="Chen C."/>
            <person name="Yanf M."/>
            <person name="Daum C."/>
            <person name="Ng V."/>
            <person name="Clum A."/>
            <person name="Steindorff A."/>
            <person name="Ohm R."/>
            <person name="Martin F."/>
            <person name="Silar P."/>
            <person name="Natvig D."/>
            <person name="Lalanne C."/>
            <person name="Gautier V."/>
            <person name="Ament-Velasquez S.L."/>
            <person name="Kruys A."/>
            <person name="Hutchinson M.I."/>
            <person name="Powell A.J."/>
            <person name="Barry K."/>
            <person name="Miller A.N."/>
            <person name="Grigoriev I.V."/>
            <person name="Debuchy R."/>
            <person name="Gladieux P."/>
            <person name="Thoren M.H."/>
            <person name="Johannesson H."/>
        </authorList>
    </citation>
    <scope>NUCLEOTIDE SEQUENCE</scope>
    <source>
        <strain evidence="1">CBS 333.67</strain>
    </source>
</reference>
<dbReference type="EMBL" id="JAUDZG010000006">
    <property type="protein sequence ID" value="KAK3302936.1"/>
    <property type="molecule type" value="Genomic_DNA"/>
</dbReference>
<protein>
    <submittedName>
        <fullName evidence="1">Uncharacterized protein</fullName>
    </submittedName>
</protein>
<dbReference type="Proteomes" id="UP001273166">
    <property type="component" value="Unassembled WGS sequence"/>
</dbReference>